<protein>
    <submittedName>
        <fullName evidence="1">(Mediterranean fruit fly) hypothetical protein</fullName>
    </submittedName>
</protein>
<keyword evidence="2" id="KW-1185">Reference proteome</keyword>
<accession>A0A811UVW5</accession>
<name>A0A811UVW5_CERCA</name>
<feature type="non-terminal residue" evidence="1">
    <location>
        <position position="1"/>
    </location>
</feature>
<reference evidence="1" key="1">
    <citation type="submission" date="2020-11" db="EMBL/GenBank/DDBJ databases">
        <authorList>
            <person name="Whitehead M."/>
        </authorList>
    </citation>
    <scope>NUCLEOTIDE SEQUENCE</scope>
    <source>
        <strain evidence="1">EGII</strain>
    </source>
</reference>
<evidence type="ECO:0000313" key="1">
    <source>
        <dbReference type="EMBL" id="CAD7001826.1"/>
    </source>
</evidence>
<proteinExistence type="predicted"/>
<dbReference type="Proteomes" id="UP000606786">
    <property type="component" value="Unassembled WGS sequence"/>
</dbReference>
<evidence type="ECO:0000313" key="2">
    <source>
        <dbReference type="Proteomes" id="UP000606786"/>
    </source>
</evidence>
<dbReference type="EMBL" id="CAJHJT010000023">
    <property type="protein sequence ID" value="CAD7001826.1"/>
    <property type="molecule type" value="Genomic_DNA"/>
</dbReference>
<gene>
    <name evidence="1" type="ORF">CCAP1982_LOCUS10316</name>
</gene>
<sequence length="157" mass="18481">NYFAKYQEWSVQQDVSLEQDEYKFTRFRYNPYTVRSLESNDEEVLIKESDERDLQPPVNEIPCSISPPSFRPPLPRRKKLDTPFYDRTNEIFTSRTECESLNVYNTASDPELSALVDTLKKDTLEKEVVFGAENDESFLQICQRTHKKKKGKVFPKN</sequence>
<comment type="caution">
    <text evidence="1">The sequence shown here is derived from an EMBL/GenBank/DDBJ whole genome shotgun (WGS) entry which is preliminary data.</text>
</comment>
<dbReference type="AlphaFoldDB" id="A0A811UVW5"/>
<organism evidence="1 2">
    <name type="scientific">Ceratitis capitata</name>
    <name type="common">Mediterranean fruit fly</name>
    <name type="synonym">Tephritis capitata</name>
    <dbReference type="NCBI Taxonomy" id="7213"/>
    <lineage>
        <taxon>Eukaryota</taxon>
        <taxon>Metazoa</taxon>
        <taxon>Ecdysozoa</taxon>
        <taxon>Arthropoda</taxon>
        <taxon>Hexapoda</taxon>
        <taxon>Insecta</taxon>
        <taxon>Pterygota</taxon>
        <taxon>Neoptera</taxon>
        <taxon>Endopterygota</taxon>
        <taxon>Diptera</taxon>
        <taxon>Brachycera</taxon>
        <taxon>Muscomorpha</taxon>
        <taxon>Tephritoidea</taxon>
        <taxon>Tephritidae</taxon>
        <taxon>Ceratitis</taxon>
        <taxon>Ceratitis</taxon>
    </lineage>
</organism>